<feature type="transmembrane region" description="Helical" evidence="1">
    <location>
        <begin position="98"/>
        <end position="116"/>
    </location>
</feature>
<reference evidence="3 6" key="2">
    <citation type="submission" date="2018-08" db="EMBL/GenBank/DDBJ databases">
        <title>Complete genome of the Arcobacter molluscorum type strain LMG 25693.</title>
        <authorList>
            <person name="Miller W.G."/>
            <person name="Yee E."/>
            <person name="Bono J.L."/>
        </authorList>
    </citation>
    <scope>NUCLEOTIDE SEQUENCE [LARGE SCALE GENOMIC DNA]</scope>
    <source>
        <strain evidence="3 6">CECT 7696</strain>
    </source>
</reference>
<evidence type="ECO:0000259" key="2">
    <source>
        <dbReference type="Pfam" id="PF06808"/>
    </source>
</evidence>
<organism evidence="4 5">
    <name type="scientific">Malaciobacter molluscorum LMG 25693</name>
    <dbReference type="NCBI Taxonomy" id="870501"/>
    <lineage>
        <taxon>Bacteria</taxon>
        <taxon>Pseudomonadati</taxon>
        <taxon>Campylobacterota</taxon>
        <taxon>Epsilonproteobacteria</taxon>
        <taxon>Campylobacterales</taxon>
        <taxon>Arcobacteraceae</taxon>
        <taxon>Malaciobacter</taxon>
    </lineage>
</organism>
<dbReference type="RefSeq" id="WP_099343510.1">
    <property type="nucleotide sequence ID" value="NZ_CP032098.1"/>
</dbReference>
<dbReference type="AlphaFoldDB" id="A0A2G1DF81"/>
<evidence type="ECO:0000313" key="3">
    <source>
        <dbReference type="EMBL" id="AXX93526.1"/>
    </source>
</evidence>
<feature type="transmembrane region" description="Helical" evidence="1">
    <location>
        <begin position="648"/>
        <end position="667"/>
    </location>
</feature>
<dbReference type="Proteomes" id="UP000262712">
    <property type="component" value="Chromosome"/>
</dbReference>
<dbReference type="PANTHER" id="PTHR43849:SF2">
    <property type="entry name" value="BLL3936 PROTEIN"/>
    <property type="match status" value="1"/>
</dbReference>
<feature type="transmembrane region" description="Helical" evidence="1">
    <location>
        <begin position="389"/>
        <end position="410"/>
    </location>
</feature>
<sequence>MIERDKHHTLGELEVEQANETENIVNDLEGQRVFGRQHYEFWLISIIALSWTLFQLYIVIEPVNSNISRSIHLTFALVLSFLIYPMFRTEYFLKKIRWFGYTFATLGLCTAGYIAFFYNDLALRPGDYTTIDIYVALLGIVILLEAGRRVLGFALSIIAIVFLAYDVLGPYMPELIIHKGASLNKLAGHMFLTTEGIFGVPLGVSTGFVFLFVLFGSLLDKAGAGEYFINLAFALLGRFKGGPAKASVVASGFTGIMSGSSIANTVTTGTFTIPLMKKTGFRPEQAGAVEVAASTNGQLMPPVMGAAAFIIAEFLALNYTDVIYAAFIPAFVSYFALFYIVHLEALKLGLKGAKKEDLPPKFQTFIRGIHYLIPILFLLYTLMVLRESAASAAFNAVSLLMILMIVQHPFRALIYKQKITKEVWMSGFVDILAGFISGAKNMVPIAVATALAGIVVGSITLTGLGQVLLEVIETISGGNIFIILLLAAFVSLILGMGLPTTANYIVMASLTAPVILTLAQDNGYLIPSIAAHLFVFYFGILADDTPPVGLAAYAAAGIAKADPIKTGIQGFKYDIRTAILPFMFFFNPDLLLIAGVDSFNPGDPHGWIWITNPFRIAEIFTTAFIGMMAFSCFTQGYFITWANIIERLLFLVIVPFMFLPELMAKHISLPTYHLSYLIGISLFLLLYLFQKAKLKANNTSKYEVDIEE</sequence>
<dbReference type="PANTHER" id="PTHR43849">
    <property type="entry name" value="BLL3936 PROTEIN"/>
    <property type="match status" value="1"/>
</dbReference>
<gene>
    <name evidence="3" type="ORF">AMOL_2587</name>
    <name evidence="4" type="ORF">CPU12_12790</name>
</gene>
<feature type="transmembrane region" description="Helical" evidence="1">
    <location>
        <begin position="196"/>
        <end position="219"/>
    </location>
</feature>
<evidence type="ECO:0000313" key="4">
    <source>
        <dbReference type="EMBL" id="PHO16986.1"/>
    </source>
</evidence>
<accession>A0A2G1DF81</accession>
<feature type="domain" description="TRAP C4-dicarboxylate transport system permease DctM subunit" evidence="2">
    <location>
        <begin position="138"/>
        <end position="595"/>
    </location>
</feature>
<keyword evidence="1" id="KW-0812">Transmembrane</keyword>
<dbReference type="InterPro" id="IPR011853">
    <property type="entry name" value="TRAP_DctM-Dct_fused"/>
</dbReference>
<feature type="transmembrane region" description="Helical" evidence="1">
    <location>
        <begin position="673"/>
        <end position="689"/>
    </location>
</feature>
<feature type="transmembrane region" description="Helical" evidence="1">
    <location>
        <begin position="66"/>
        <end position="86"/>
    </location>
</feature>
<dbReference type="KEGG" id="amol:AMOL_2587"/>
<proteinExistence type="predicted"/>
<feature type="transmembrane region" description="Helical" evidence="1">
    <location>
        <begin position="128"/>
        <end position="144"/>
    </location>
</feature>
<evidence type="ECO:0000313" key="6">
    <source>
        <dbReference type="Proteomes" id="UP000262712"/>
    </source>
</evidence>
<evidence type="ECO:0000313" key="5">
    <source>
        <dbReference type="Proteomes" id="UP000221222"/>
    </source>
</evidence>
<feature type="transmembrane region" description="Helical" evidence="1">
    <location>
        <begin position="41"/>
        <end position="60"/>
    </location>
</feature>
<keyword evidence="1" id="KW-0472">Membrane</keyword>
<feature type="transmembrane region" description="Helical" evidence="1">
    <location>
        <begin position="323"/>
        <end position="343"/>
    </location>
</feature>
<dbReference type="EMBL" id="NXFY01000027">
    <property type="protein sequence ID" value="PHO16986.1"/>
    <property type="molecule type" value="Genomic_DNA"/>
</dbReference>
<keyword evidence="5" id="KW-1185">Reference proteome</keyword>
<dbReference type="Pfam" id="PF06808">
    <property type="entry name" value="DctM"/>
    <property type="match status" value="1"/>
</dbReference>
<evidence type="ECO:0000256" key="1">
    <source>
        <dbReference type="SAM" id="Phobius"/>
    </source>
</evidence>
<dbReference type="EMBL" id="CP032098">
    <property type="protein sequence ID" value="AXX93526.1"/>
    <property type="molecule type" value="Genomic_DNA"/>
</dbReference>
<keyword evidence="1" id="KW-1133">Transmembrane helix</keyword>
<reference evidence="4 5" key="1">
    <citation type="submission" date="2017-09" db="EMBL/GenBank/DDBJ databases">
        <title>Arcobacter canalis sp. nov., a new species isolated from a water canal contaminated with urban sewage.</title>
        <authorList>
            <person name="Perez-Cataluna A."/>
            <person name="Salas-Masso N."/>
            <person name="Figueras M.J."/>
        </authorList>
    </citation>
    <scope>NUCLEOTIDE SEQUENCE [LARGE SCALE GENOMIC DNA]</scope>
    <source>
        <strain evidence="4 5">F98-3</strain>
    </source>
</reference>
<dbReference type="Proteomes" id="UP000221222">
    <property type="component" value="Unassembled WGS sequence"/>
</dbReference>
<protein>
    <submittedName>
        <fullName evidence="4">C4-dicarboxylate ABC transporter</fullName>
    </submittedName>
    <submittedName>
        <fullName evidence="3">TRAP transporter, small/large permease fusion protein</fullName>
    </submittedName>
</protein>
<name>A0A2G1DF81_9BACT</name>
<feature type="transmembrane region" description="Helical" evidence="1">
    <location>
        <begin position="364"/>
        <end position="383"/>
    </location>
</feature>
<feature type="transmembrane region" description="Helical" evidence="1">
    <location>
        <begin position="616"/>
        <end position="641"/>
    </location>
</feature>
<dbReference type="InterPro" id="IPR010656">
    <property type="entry name" value="DctM"/>
</dbReference>
<feature type="transmembrane region" description="Helical" evidence="1">
    <location>
        <begin position="481"/>
        <end position="504"/>
    </location>
</feature>
<dbReference type="NCBIfam" id="TIGR02123">
    <property type="entry name" value="TRAP_fused"/>
    <property type="match status" value="1"/>
</dbReference>
<feature type="transmembrane region" description="Helical" evidence="1">
    <location>
        <begin position="151"/>
        <end position="168"/>
    </location>
</feature>
<feature type="transmembrane region" description="Helical" evidence="1">
    <location>
        <begin position="445"/>
        <end position="469"/>
    </location>
</feature>
<feature type="transmembrane region" description="Helical" evidence="1">
    <location>
        <begin position="578"/>
        <end position="596"/>
    </location>
</feature>